<reference evidence="1" key="2">
    <citation type="journal article" date="2023" name="IMA Fungus">
        <title>Comparative genomic study of the Penicillium genus elucidates a diverse pangenome and 15 lateral gene transfer events.</title>
        <authorList>
            <person name="Petersen C."/>
            <person name="Sorensen T."/>
            <person name="Nielsen M.R."/>
            <person name="Sondergaard T.E."/>
            <person name="Sorensen J.L."/>
            <person name="Fitzpatrick D.A."/>
            <person name="Frisvad J.C."/>
            <person name="Nielsen K.L."/>
        </authorList>
    </citation>
    <scope>NUCLEOTIDE SEQUENCE</scope>
    <source>
        <strain evidence="1">IBT 34128</strain>
    </source>
</reference>
<accession>A0A9W9JZ41</accession>
<dbReference type="GeneID" id="81397253"/>
<gene>
    <name evidence="1" type="ORF">NUU61_007559</name>
</gene>
<organism evidence="1 2">
    <name type="scientific">Penicillium alfredii</name>
    <dbReference type="NCBI Taxonomy" id="1506179"/>
    <lineage>
        <taxon>Eukaryota</taxon>
        <taxon>Fungi</taxon>
        <taxon>Dikarya</taxon>
        <taxon>Ascomycota</taxon>
        <taxon>Pezizomycotina</taxon>
        <taxon>Eurotiomycetes</taxon>
        <taxon>Eurotiomycetidae</taxon>
        <taxon>Eurotiales</taxon>
        <taxon>Aspergillaceae</taxon>
        <taxon>Penicillium</taxon>
    </lineage>
</organism>
<sequence>MRSKLMDQLHNEVQHLRASDHRLARQCIRSIIVMESQSGCRSILKLPRRLEGFAQLETVNHIFDESDLNALNILMHQSLSRRKAAERFVEILRALEVAVDQLDLGNR</sequence>
<name>A0A9W9JZ41_9EURO</name>
<dbReference type="AlphaFoldDB" id="A0A9W9JZ41"/>
<dbReference type="Proteomes" id="UP001141434">
    <property type="component" value="Unassembled WGS sequence"/>
</dbReference>
<keyword evidence="2" id="KW-1185">Reference proteome</keyword>
<protein>
    <submittedName>
        <fullName evidence="1">Uncharacterized protein</fullName>
    </submittedName>
</protein>
<dbReference type="EMBL" id="JAPMSZ010000010">
    <property type="protein sequence ID" value="KAJ5086252.1"/>
    <property type="molecule type" value="Genomic_DNA"/>
</dbReference>
<dbReference type="RefSeq" id="XP_056508377.1">
    <property type="nucleotide sequence ID" value="XM_056658084.1"/>
</dbReference>
<proteinExistence type="predicted"/>
<comment type="caution">
    <text evidence="1">The sequence shown here is derived from an EMBL/GenBank/DDBJ whole genome shotgun (WGS) entry which is preliminary data.</text>
</comment>
<evidence type="ECO:0000313" key="2">
    <source>
        <dbReference type="Proteomes" id="UP001141434"/>
    </source>
</evidence>
<reference evidence="1" key="1">
    <citation type="submission" date="2022-11" db="EMBL/GenBank/DDBJ databases">
        <authorList>
            <person name="Petersen C."/>
        </authorList>
    </citation>
    <scope>NUCLEOTIDE SEQUENCE</scope>
    <source>
        <strain evidence="1">IBT 34128</strain>
    </source>
</reference>
<evidence type="ECO:0000313" key="1">
    <source>
        <dbReference type="EMBL" id="KAJ5086252.1"/>
    </source>
</evidence>